<accession>A0A1V9FJN8</accession>
<dbReference type="InterPro" id="IPR011047">
    <property type="entry name" value="Quinoprotein_ADH-like_sf"/>
</dbReference>
<organism evidence="3 4">
    <name type="scientific">Niastella populi</name>
    <dbReference type="NCBI Taxonomy" id="550983"/>
    <lineage>
        <taxon>Bacteria</taxon>
        <taxon>Pseudomonadati</taxon>
        <taxon>Bacteroidota</taxon>
        <taxon>Chitinophagia</taxon>
        <taxon>Chitinophagales</taxon>
        <taxon>Chitinophagaceae</taxon>
        <taxon>Niastella</taxon>
    </lineage>
</organism>
<name>A0A1V9FJN8_9BACT</name>
<keyword evidence="1" id="KW-0732">Signal</keyword>
<dbReference type="SUPFAM" id="SSF63829">
    <property type="entry name" value="Calcium-dependent phosphotriesterase"/>
    <property type="match status" value="1"/>
</dbReference>
<dbReference type="Pfam" id="PF21544">
    <property type="entry name" value="PorZ_N_b_propeller"/>
    <property type="match status" value="1"/>
</dbReference>
<dbReference type="Gene3D" id="2.130.10.10">
    <property type="entry name" value="YVTN repeat-like/Quinoprotein amine dehydrogenase"/>
    <property type="match status" value="3"/>
</dbReference>
<keyword evidence="4" id="KW-1185">Reference proteome</keyword>
<reference evidence="4" key="1">
    <citation type="submission" date="2016-04" db="EMBL/GenBank/DDBJ databases">
        <authorList>
            <person name="Chen L."/>
            <person name="Zhuang W."/>
            <person name="Wang G."/>
        </authorList>
    </citation>
    <scope>NUCLEOTIDE SEQUENCE [LARGE SCALE GENOMIC DNA]</scope>
    <source>
        <strain evidence="4">208</strain>
    </source>
</reference>
<comment type="caution">
    <text evidence="3">The sequence shown here is derived from an EMBL/GenBank/DDBJ whole genome shotgun (WGS) entry which is preliminary data.</text>
</comment>
<dbReference type="InterPro" id="IPR015943">
    <property type="entry name" value="WD40/YVTN_repeat-like_dom_sf"/>
</dbReference>
<dbReference type="InterPro" id="IPR048954">
    <property type="entry name" value="PorZ_N"/>
</dbReference>
<evidence type="ECO:0000259" key="2">
    <source>
        <dbReference type="Pfam" id="PF21544"/>
    </source>
</evidence>
<dbReference type="EMBL" id="LWBP01000188">
    <property type="protein sequence ID" value="OQP58540.1"/>
    <property type="molecule type" value="Genomic_DNA"/>
</dbReference>
<dbReference type="InterPro" id="IPR011110">
    <property type="entry name" value="Reg_prop"/>
</dbReference>
<gene>
    <name evidence="3" type="ORF">A4R26_03540</name>
</gene>
<dbReference type="OrthoDB" id="9807410at2"/>
<dbReference type="AlphaFoldDB" id="A0A1V9FJN8"/>
<dbReference type="Pfam" id="PF07494">
    <property type="entry name" value="Reg_prop"/>
    <property type="match status" value="1"/>
</dbReference>
<sequence>MFQRIMALYCLALTIPFVSMAQLQPIGQWRDHLPYQQVTGVTHTADKIWAATPYSLFSVDAADNSIERWSRTNGLSETGISAIAAEPGGRRLVIAYTNSNIDVLVDEKVININALKNAATAGDKSVRSIYIHQQLAYVATGFGIVVVNLDKYEIKDTWIIGNNGSKIKVNSVAGDGAFLYAATEEGIKKAPVNNINLADFRNWQLVSGASGLPAGVVQSVVSVQNKVLALKNDTLYLQSGANWNVFYRDGWVIKNCTVSDNVILLSETNNNSGRIVTLTASGSFERIIQDAQLTQRPQQAVAFQNTYWIADTLAGLSNFSGASFNRLIPGSPLSTVTGGMQIVHNTLWAAAGSVNANWEPQNNKNGLFTLSDNNWNYFNSTRFSILDTLPDLVSVAVDPANESVWAGSFGGGLVNIKKDNSIQIFKQNSAIQPAYFNPASYRVSGLAVDAESNLWVANYGALSPLHVRKADGNWRSFIIPFSLSEQAVSQIVIDDNNQKWIVLPKNKGLVCFSHGEGIDNPGDDKWKLYQSGKGNGNLPDNQVRCIAKDKNNFIWVGTAKGVGIIQCAQQVFTSQGCEAVLPVVQQDNFAGYLFSDEDVQSIAIDGADRKWIGTKNGVWLISADANKIIYRFTESNSELLSNDVKQIAIDGKTGEVFFATARGICSFRGTATEKTETNSDVLVFPNPVPPGYNGTIAIRGVAHNAIVKITELNGRLVYQTRALGSQVVWNGKDYKGRSVLSGIYLVFSSDENHQEKQVTKIVFIQK</sequence>
<dbReference type="STRING" id="550983.A4R26_03540"/>
<proteinExistence type="predicted"/>
<feature type="signal peptide" evidence="1">
    <location>
        <begin position="1"/>
        <end position="21"/>
    </location>
</feature>
<feature type="chain" id="PRO_5012008966" description="PorZ N-terminal beta-propeller domain-containing protein" evidence="1">
    <location>
        <begin position="22"/>
        <end position="766"/>
    </location>
</feature>
<evidence type="ECO:0000313" key="3">
    <source>
        <dbReference type="EMBL" id="OQP58540.1"/>
    </source>
</evidence>
<protein>
    <recommendedName>
        <fullName evidence="2">PorZ N-terminal beta-propeller domain-containing protein</fullName>
    </recommendedName>
</protein>
<dbReference type="Proteomes" id="UP000192276">
    <property type="component" value="Unassembled WGS sequence"/>
</dbReference>
<evidence type="ECO:0000256" key="1">
    <source>
        <dbReference type="SAM" id="SignalP"/>
    </source>
</evidence>
<evidence type="ECO:0000313" key="4">
    <source>
        <dbReference type="Proteomes" id="UP000192276"/>
    </source>
</evidence>
<dbReference type="SUPFAM" id="SSF50998">
    <property type="entry name" value="Quinoprotein alcohol dehydrogenase-like"/>
    <property type="match status" value="1"/>
</dbReference>
<feature type="domain" description="PorZ N-terminal beta-propeller" evidence="2">
    <location>
        <begin position="48"/>
        <end position="204"/>
    </location>
</feature>